<dbReference type="SMART" id="SM00091">
    <property type="entry name" value="PAS"/>
    <property type="match status" value="3"/>
</dbReference>
<dbReference type="CDD" id="cd01948">
    <property type="entry name" value="EAL"/>
    <property type="match status" value="1"/>
</dbReference>
<feature type="domain" description="PAS" evidence="2">
    <location>
        <begin position="170"/>
        <end position="220"/>
    </location>
</feature>
<dbReference type="SMART" id="SM00086">
    <property type="entry name" value="PAC"/>
    <property type="match status" value="3"/>
</dbReference>
<dbReference type="Pfam" id="PF08447">
    <property type="entry name" value="PAS_3"/>
    <property type="match status" value="1"/>
</dbReference>
<dbReference type="InterPro" id="IPR000014">
    <property type="entry name" value="PAS"/>
</dbReference>
<evidence type="ECO:0000256" key="1">
    <source>
        <dbReference type="SAM" id="Coils"/>
    </source>
</evidence>
<feature type="domain" description="PAC" evidence="3">
    <location>
        <begin position="222"/>
        <end position="274"/>
    </location>
</feature>
<dbReference type="InterPro" id="IPR001633">
    <property type="entry name" value="EAL_dom"/>
</dbReference>
<evidence type="ECO:0000259" key="4">
    <source>
        <dbReference type="PROSITE" id="PS50883"/>
    </source>
</evidence>
<dbReference type="InterPro" id="IPR035919">
    <property type="entry name" value="EAL_sf"/>
</dbReference>
<dbReference type="PANTHER" id="PTHR44757:SF2">
    <property type="entry name" value="BIOFILM ARCHITECTURE MAINTENANCE PROTEIN MBAA"/>
    <property type="match status" value="1"/>
</dbReference>
<dbReference type="Proteomes" id="UP001060504">
    <property type="component" value="Unassembled WGS sequence"/>
</dbReference>
<evidence type="ECO:0000313" key="5">
    <source>
        <dbReference type="EMBL" id="GJF09108.1"/>
    </source>
</evidence>
<sequence length="643" mass="70673">MDQHATVAASSGIRESVIVIDHNGLILRFDAGAEHTFGYASDEVIGRNVRLLMPEPYRSAHDRYLADYLRTGEAHIIGTGRKITATRRDGSDFPAQLSVTEIEIHGSPAFAGILRDVTAQDSADAESHARELALDTASASLVELSNQRADAEVRYRLLAENAVDIIGHLQGNKVLWISPSVEAAFGWPPEQWLGADFSHHVHPGDRDALAAGVHAVARGEPAAVRCRIATADDSYRWVDIRGKPYIDAEGNADGIVFASRLIDDQVKAEEQLRTYRERFEAIVGSTPSAISVRDLEHRFTMVNEAFCQLFGQNSAEDVIGRTENEVLPADVLDRSHIGAVRTLAGESFVEEEEIRRGSASIAVLTQRFPLRESGGVITELVTIRTDITHRKRIERDAAERATWEERIGAAISDGRLMVYSQPIVDITTREAVAEELLVRLRDVETNEILSPSEFLPQCERHELMPAIDRYMIGQAIALARAGRHVCVNITGQTIGDAMAMGEILQTLTTAGPEITSKILVEITESTALASPEIAKTFSLNMRNLGCRVALDDFGTGYGAFTELRHLDLDSLKIDISFVQNMLEEPGDERAVSTILLVARIYGLLTVAEGVETETVLERLAELGVDRAQGYLFGEPQQIDWHGI</sequence>
<dbReference type="Pfam" id="PF00563">
    <property type="entry name" value="EAL"/>
    <property type="match status" value="1"/>
</dbReference>
<feature type="domain" description="PAC" evidence="3">
    <location>
        <begin position="347"/>
        <end position="399"/>
    </location>
</feature>
<name>A0ABQ4VAI4_9MYCO</name>
<dbReference type="InterPro" id="IPR013655">
    <property type="entry name" value="PAS_fold_3"/>
</dbReference>
<dbReference type="EMBL" id="BPRH01000321">
    <property type="protein sequence ID" value="GJF09108.1"/>
    <property type="molecule type" value="Genomic_DNA"/>
</dbReference>
<feature type="coiled-coil region" evidence="1">
    <location>
        <begin position="134"/>
        <end position="161"/>
    </location>
</feature>
<dbReference type="SUPFAM" id="SSF141868">
    <property type="entry name" value="EAL domain-like"/>
    <property type="match status" value="1"/>
</dbReference>
<evidence type="ECO:0000259" key="3">
    <source>
        <dbReference type="PROSITE" id="PS50113"/>
    </source>
</evidence>
<dbReference type="NCBIfam" id="TIGR00229">
    <property type="entry name" value="sensory_box"/>
    <property type="match status" value="3"/>
</dbReference>
<evidence type="ECO:0000313" key="6">
    <source>
        <dbReference type="Proteomes" id="UP001060504"/>
    </source>
</evidence>
<dbReference type="InterPro" id="IPR035965">
    <property type="entry name" value="PAS-like_dom_sf"/>
</dbReference>
<feature type="domain" description="EAL" evidence="4">
    <location>
        <begin position="400"/>
        <end position="643"/>
    </location>
</feature>
<dbReference type="PANTHER" id="PTHR44757">
    <property type="entry name" value="DIGUANYLATE CYCLASE DGCP"/>
    <property type="match status" value="1"/>
</dbReference>
<dbReference type="SMART" id="SM00052">
    <property type="entry name" value="EAL"/>
    <property type="match status" value="1"/>
</dbReference>
<dbReference type="SUPFAM" id="SSF55785">
    <property type="entry name" value="PYP-like sensor domain (PAS domain)"/>
    <property type="match status" value="3"/>
</dbReference>
<feature type="domain" description="PAS" evidence="2">
    <location>
        <begin position="17"/>
        <end position="72"/>
    </location>
</feature>
<dbReference type="PROSITE" id="PS50883">
    <property type="entry name" value="EAL"/>
    <property type="match status" value="1"/>
</dbReference>
<dbReference type="InterPro" id="IPR001610">
    <property type="entry name" value="PAC"/>
</dbReference>
<proteinExistence type="predicted"/>
<reference evidence="5 6" key="1">
    <citation type="submission" date="2021-08" db="EMBL/GenBank/DDBJ databases">
        <title>Draft genome sequence of Mycolicibacterium sp. NGTWS1702 strain.</title>
        <authorList>
            <person name="Matsumoto M."/>
            <person name="Tang B.C.C."/>
            <person name="Machida Y."/>
            <person name="Matoyama H."/>
            <person name="Kishihara T."/>
            <person name="Sato S."/>
            <person name="Kondo I."/>
            <person name="Sano M."/>
            <person name="Kato G."/>
        </authorList>
    </citation>
    <scope>NUCLEOTIDE SEQUENCE [LARGE SCALE GENOMIC DNA]</scope>
    <source>
        <strain evidence="5 6">NGTWSNA01</strain>
    </source>
</reference>
<dbReference type="PROSITE" id="PS50112">
    <property type="entry name" value="PAS"/>
    <property type="match status" value="2"/>
</dbReference>
<dbReference type="InterPro" id="IPR052155">
    <property type="entry name" value="Biofilm_reg_signaling"/>
</dbReference>
<keyword evidence="1" id="KW-0175">Coiled coil</keyword>
<dbReference type="CDD" id="cd00130">
    <property type="entry name" value="PAS"/>
    <property type="match status" value="3"/>
</dbReference>
<gene>
    <name evidence="5" type="ORF">NGTWS1702_02840</name>
</gene>
<accession>A0ABQ4VAI4</accession>
<dbReference type="InterPro" id="IPR000700">
    <property type="entry name" value="PAS-assoc_C"/>
</dbReference>
<dbReference type="Gene3D" id="3.20.20.450">
    <property type="entry name" value="EAL domain"/>
    <property type="match status" value="1"/>
</dbReference>
<evidence type="ECO:0000259" key="2">
    <source>
        <dbReference type="PROSITE" id="PS50112"/>
    </source>
</evidence>
<comment type="caution">
    <text evidence="5">The sequence shown here is derived from an EMBL/GenBank/DDBJ whole genome shotgun (WGS) entry which is preliminary data.</text>
</comment>
<dbReference type="Gene3D" id="3.30.450.20">
    <property type="entry name" value="PAS domain"/>
    <property type="match status" value="3"/>
</dbReference>
<dbReference type="InterPro" id="IPR013767">
    <property type="entry name" value="PAS_fold"/>
</dbReference>
<dbReference type="PROSITE" id="PS50113">
    <property type="entry name" value="PAC"/>
    <property type="match status" value="2"/>
</dbReference>
<dbReference type="Pfam" id="PF00989">
    <property type="entry name" value="PAS"/>
    <property type="match status" value="2"/>
</dbReference>
<protein>
    <recommendedName>
        <fullName evidence="7">EAL domain-containing protein</fullName>
    </recommendedName>
</protein>
<evidence type="ECO:0008006" key="7">
    <source>
        <dbReference type="Google" id="ProtNLM"/>
    </source>
</evidence>
<keyword evidence="6" id="KW-1185">Reference proteome</keyword>
<organism evidence="5 6">
    <name type="scientific">Mycolicibacterium cyprinidarum</name>
    <dbReference type="NCBI Taxonomy" id="2860311"/>
    <lineage>
        <taxon>Bacteria</taxon>
        <taxon>Bacillati</taxon>
        <taxon>Actinomycetota</taxon>
        <taxon>Actinomycetes</taxon>
        <taxon>Mycobacteriales</taxon>
        <taxon>Mycobacteriaceae</taxon>
        <taxon>Mycolicibacterium</taxon>
    </lineage>
</organism>